<name>A0A2S7KA58_9PROT</name>
<feature type="transmembrane region" description="Helical" evidence="16">
    <location>
        <begin position="69"/>
        <end position="87"/>
    </location>
</feature>
<dbReference type="InterPro" id="IPR001610">
    <property type="entry name" value="PAC"/>
</dbReference>
<dbReference type="InterPro" id="IPR011102">
    <property type="entry name" value="Sig_transdc_His_kinase_HWE"/>
</dbReference>
<evidence type="ECO:0000256" key="3">
    <source>
        <dbReference type="ARBA" id="ARBA00022543"/>
    </source>
</evidence>
<dbReference type="Pfam" id="PF07536">
    <property type="entry name" value="HWE_HK"/>
    <property type="match status" value="1"/>
</dbReference>
<keyword evidence="3" id="KW-0600">Photoreceptor protein</keyword>
<dbReference type="PANTHER" id="PTHR41523:SF8">
    <property type="entry name" value="ETHYLENE RESPONSE SENSOR PROTEIN"/>
    <property type="match status" value="1"/>
</dbReference>
<dbReference type="InterPro" id="IPR035965">
    <property type="entry name" value="PAS-like_dom_sf"/>
</dbReference>
<evidence type="ECO:0000256" key="13">
    <source>
        <dbReference type="ARBA" id="ARBA00022991"/>
    </source>
</evidence>
<dbReference type="Proteomes" id="UP000239504">
    <property type="component" value="Unassembled WGS sequence"/>
</dbReference>
<accession>A0A2S7KA58</accession>
<dbReference type="SUPFAM" id="SSF55785">
    <property type="entry name" value="PYP-like sensor domain (PAS domain)"/>
    <property type="match status" value="2"/>
</dbReference>
<dbReference type="SMART" id="SM00911">
    <property type="entry name" value="HWE_HK"/>
    <property type="match status" value="1"/>
</dbReference>
<evidence type="ECO:0000256" key="6">
    <source>
        <dbReference type="ARBA" id="ARBA00022630"/>
    </source>
</evidence>
<comment type="caution">
    <text evidence="18">The sequence shown here is derived from an EMBL/GenBank/DDBJ whole genome shotgun (WGS) entry which is preliminary data.</text>
</comment>
<keyword evidence="10" id="KW-0547">Nucleotide-binding</keyword>
<keyword evidence="12" id="KW-0067">ATP-binding</keyword>
<gene>
    <name evidence="18" type="ORF">CW354_00355</name>
</gene>
<evidence type="ECO:0000256" key="14">
    <source>
        <dbReference type="ARBA" id="ARBA00023026"/>
    </source>
</evidence>
<dbReference type="InterPro" id="IPR013655">
    <property type="entry name" value="PAS_fold_3"/>
</dbReference>
<dbReference type="InterPro" id="IPR036890">
    <property type="entry name" value="HATPase_C_sf"/>
</dbReference>
<dbReference type="Pfam" id="PF08448">
    <property type="entry name" value="PAS_4"/>
    <property type="match status" value="1"/>
</dbReference>
<dbReference type="NCBIfam" id="TIGR00229">
    <property type="entry name" value="sensory_box"/>
    <property type="match status" value="1"/>
</dbReference>
<keyword evidence="11" id="KW-0418">Kinase</keyword>
<evidence type="ECO:0000256" key="10">
    <source>
        <dbReference type="ARBA" id="ARBA00022741"/>
    </source>
</evidence>
<keyword evidence="16" id="KW-1133">Transmembrane helix</keyword>
<dbReference type="Gene3D" id="3.30.450.20">
    <property type="entry name" value="PAS domain"/>
    <property type="match status" value="2"/>
</dbReference>
<keyword evidence="9" id="KW-0677">Repeat</keyword>
<evidence type="ECO:0000256" key="5">
    <source>
        <dbReference type="ARBA" id="ARBA00022606"/>
    </source>
</evidence>
<evidence type="ECO:0000256" key="16">
    <source>
        <dbReference type="SAM" id="Phobius"/>
    </source>
</evidence>
<evidence type="ECO:0000256" key="4">
    <source>
        <dbReference type="ARBA" id="ARBA00022553"/>
    </source>
</evidence>
<evidence type="ECO:0000256" key="1">
    <source>
        <dbReference type="ARBA" id="ARBA00000085"/>
    </source>
</evidence>
<dbReference type="Gene3D" id="3.30.565.10">
    <property type="entry name" value="Histidine kinase-like ATPase, C-terminal domain"/>
    <property type="match status" value="1"/>
</dbReference>
<dbReference type="GO" id="GO:0004673">
    <property type="term" value="F:protein histidine kinase activity"/>
    <property type="evidence" value="ECO:0007669"/>
    <property type="project" value="UniProtKB-EC"/>
</dbReference>
<evidence type="ECO:0000256" key="15">
    <source>
        <dbReference type="ARBA" id="ARBA00023170"/>
    </source>
</evidence>
<keyword evidence="4" id="KW-0597">Phosphoprotein</keyword>
<evidence type="ECO:0000256" key="2">
    <source>
        <dbReference type="ARBA" id="ARBA00012438"/>
    </source>
</evidence>
<dbReference type="Pfam" id="PF08447">
    <property type="entry name" value="PAS_3"/>
    <property type="match status" value="1"/>
</dbReference>
<keyword evidence="8" id="KW-0808">Transferase</keyword>
<dbReference type="PROSITE" id="PS50113">
    <property type="entry name" value="PAC"/>
    <property type="match status" value="2"/>
</dbReference>
<dbReference type="AlphaFoldDB" id="A0A2S7KA58"/>
<keyword evidence="6" id="KW-0285">Flavoprotein</keyword>
<dbReference type="EMBL" id="PJCH01000001">
    <property type="protein sequence ID" value="PQA89363.1"/>
    <property type="molecule type" value="Genomic_DNA"/>
</dbReference>
<evidence type="ECO:0000256" key="8">
    <source>
        <dbReference type="ARBA" id="ARBA00022679"/>
    </source>
</evidence>
<dbReference type="SUPFAM" id="SSF55874">
    <property type="entry name" value="ATPase domain of HSP90 chaperone/DNA topoisomerase II/histidine kinase"/>
    <property type="match status" value="1"/>
</dbReference>
<organism evidence="18 19">
    <name type="scientific">Hyphococcus luteus</name>
    <dbReference type="NCBI Taxonomy" id="2058213"/>
    <lineage>
        <taxon>Bacteria</taxon>
        <taxon>Pseudomonadati</taxon>
        <taxon>Pseudomonadota</taxon>
        <taxon>Alphaproteobacteria</taxon>
        <taxon>Parvularculales</taxon>
        <taxon>Parvularculaceae</taxon>
        <taxon>Hyphococcus</taxon>
    </lineage>
</organism>
<dbReference type="SMART" id="SM00086">
    <property type="entry name" value="PAC"/>
    <property type="match status" value="2"/>
</dbReference>
<keyword evidence="16" id="KW-0812">Transmembrane</keyword>
<dbReference type="GO" id="GO:0005524">
    <property type="term" value="F:ATP binding"/>
    <property type="evidence" value="ECO:0007669"/>
    <property type="project" value="UniProtKB-KW"/>
</dbReference>
<keyword evidence="14" id="KW-0843">Virulence</keyword>
<evidence type="ECO:0000256" key="11">
    <source>
        <dbReference type="ARBA" id="ARBA00022777"/>
    </source>
</evidence>
<keyword evidence="15" id="KW-0675">Receptor</keyword>
<dbReference type="PANTHER" id="PTHR41523">
    <property type="entry name" value="TWO-COMPONENT SYSTEM SENSOR PROTEIN"/>
    <property type="match status" value="1"/>
</dbReference>
<keyword evidence="7" id="KW-0288">FMN</keyword>
<sequence>MKLFRNPTARIFRSVLQSRRSGRIWIAAGFVLTALAVLIPNSTLPLLTLVSLIGATASGYLAPAKRTVLWLGCVALIAAVIVWAGPGELNNNGLQWLAAAIVLIIVTAAVIYYIRKLEERAFEFSWQAEISAEAAELGVFRWDCDSDDLHANQKLRQLLQLPPGAKVYGEDVFSKVHEDDIDHLREELDIACDGERNFRAEFRVKIDGDRYRWIAGRGRAIVDPRSGALSLAGVNYDITEMKERESLVSKLIDGIGALFSITTPEGRILELNDFGEALSGVARDEWMNAQFWELGMWGRSKETRNAVRDLVKRTAAEGQVTGEAPFWKSDGEKGWALLTVTPIESDFGEPLHLCLCAVDISKRKTAEESNALLVQELNHRIKNLFSVTNALISLSARYATTVEDFAEATRQRLFALHAAHNVGAVDLKKRNADLREILETTLRPWRTDPQRIFIDGASLTLDAGAATAWALIVHELVSNAAKYGALKEAGGKLTIDWRDGEDALVFEWREESHQFSSGEASDDKGFGQTIVDRLVDGFLGGEIERTLTGQGVFVKITIEKHAEE</sequence>
<evidence type="ECO:0000313" key="19">
    <source>
        <dbReference type="Proteomes" id="UP000239504"/>
    </source>
</evidence>
<comment type="catalytic activity">
    <reaction evidence="1">
        <text>ATP + protein L-histidine = ADP + protein N-phospho-L-histidine.</text>
        <dbReference type="EC" id="2.7.13.3"/>
    </reaction>
</comment>
<evidence type="ECO:0000256" key="12">
    <source>
        <dbReference type="ARBA" id="ARBA00022840"/>
    </source>
</evidence>
<feature type="transmembrane region" description="Helical" evidence="16">
    <location>
        <begin position="21"/>
        <end position="39"/>
    </location>
</feature>
<dbReference type="EC" id="2.7.13.3" evidence="2"/>
<dbReference type="GO" id="GO:0009881">
    <property type="term" value="F:photoreceptor activity"/>
    <property type="evidence" value="ECO:0007669"/>
    <property type="project" value="UniProtKB-KW"/>
</dbReference>
<keyword evidence="19" id="KW-1185">Reference proteome</keyword>
<feature type="transmembrane region" description="Helical" evidence="16">
    <location>
        <begin position="45"/>
        <end position="62"/>
    </location>
</feature>
<keyword evidence="16" id="KW-0472">Membrane</keyword>
<dbReference type="OrthoDB" id="9816309at2"/>
<feature type="transmembrane region" description="Helical" evidence="16">
    <location>
        <begin position="93"/>
        <end position="114"/>
    </location>
</feature>
<evidence type="ECO:0000256" key="9">
    <source>
        <dbReference type="ARBA" id="ARBA00022737"/>
    </source>
</evidence>
<evidence type="ECO:0000313" key="18">
    <source>
        <dbReference type="EMBL" id="PQA89363.1"/>
    </source>
</evidence>
<dbReference type="InterPro" id="IPR013656">
    <property type="entry name" value="PAS_4"/>
</dbReference>
<proteinExistence type="predicted"/>
<dbReference type="InterPro" id="IPR000014">
    <property type="entry name" value="PAS"/>
</dbReference>
<dbReference type="InterPro" id="IPR000700">
    <property type="entry name" value="PAS-assoc_C"/>
</dbReference>
<keyword evidence="5" id="KW-0716">Sensory transduction</keyword>
<keyword evidence="13" id="KW-0157">Chromophore</keyword>
<feature type="domain" description="PAC" evidence="17">
    <location>
        <begin position="198"/>
        <end position="250"/>
    </location>
</feature>
<reference evidence="18 19" key="1">
    <citation type="submission" date="2017-12" db="EMBL/GenBank/DDBJ databases">
        <authorList>
            <person name="Hurst M.R.H."/>
        </authorList>
    </citation>
    <scope>NUCLEOTIDE SEQUENCE [LARGE SCALE GENOMIC DNA]</scope>
    <source>
        <strain evidence="18 19">SY-3-19</strain>
    </source>
</reference>
<evidence type="ECO:0000256" key="7">
    <source>
        <dbReference type="ARBA" id="ARBA00022643"/>
    </source>
</evidence>
<protein>
    <recommendedName>
        <fullName evidence="2">histidine kinase</fullName>
        <ecNumber evidence="2">2.7.13.3</ecNumber>
    </recommendedName>
</protein>
<dbReference type="CDD" id="cd00130">
    <property type="entry name" value="PAS"/>
    <property type="match status" value="2"/>
</dbReference>
<evidence type="ECO:0000259" key="17">
    <source>
        <dbReference type="PROSITE" id="PS50113"/>
    </source>
</evidence>
<feature type="domain" description="PAC" evidence="17">
    <location>
        <begin position="320"/>
        <end position="372"/>
    </location>
</feature>